<feature type="compositionally biased region" description="Basic and acidic residues" evidence="3">
    <location>
        <begin position="243"/>
        <end position="258"/>
    </location>
</feature>
<keyword evidence="2" id="KW-0539">Nucleus</keyword>
<organism evidence="5">
    <name type="scientific">Absidia glauca</name>
    <name type="common">Pin mould</name>
    <dbReference type="NCBI Taxonomy" id="4829"/>
    <lineage>
        <taxon>Eukaryota</taxon>
        <taxon>Fungi</taxon>
        <taxon>Fungi incertae sedis</taxon>
        <taxon>Mucoromycota</taxon>
        <taxon>Mucoromycotina</taxon>
        <taxon>Mucoromycetes</taxon>
        <taxon>Mucorales</taxon>
        <taxon>Cunninghamellaceae</taxon>
        <taxon>Absidia</taxon>
    </lineage>
</organism>
<keyword evidence="6" id="KW-1185">Reference proteome</keyword>
<name>A0A168R627_ABSGL</name>
<evidence type="ECO:0000256" key="2">
    <source>
        <dbReference type="ARBA" id="ARBA00023242"/>
    </source>
</evidence>
<evidence type="ECO:0000256" key="1">
    <source>
        <dbReference type="ARBA" id="ARBA00022723"/>
    </source>
</evidence>
<reference evidence="5" key="1">
    <citation type="submission" date="2016-04" db="EMBL/GenBank/DDBJ databases">
        <authorList>
            <person name="Evans L.H."/>
            <person name="Alamgir A."/>
            <person name="Owens N."/>
            <person name="Weber N.D."/>
            <person name="Virtaneva K."/>
            <person name="Barbian K."/>
            <person name="Babar A."/>
            <person name="Rosenke K."/>
        </authorList>
    </citation>
    <scope>NUCLEOTIDE SEQUENCE [LARGE SCALE GENOMIC DNA]</scope>
    <source>
        <strain evidence="5">CBS 101.48</strain>
    </source>
</reference>
<accession>A0A168R627</accession>
<dbReference type="PROSITE" id="PS50048">
    <property type="entry name" value="ZN2_CY6_FUNGAL_2"/>
    <property type="match status" value="1"/>
</dbReference>
<dbReference type="Pfam" id="PF00172">
    <property type="entry name" value="Zn_clus"/>
    <property type="match status" value="1"/>
</dbReference>
<dbReference type="PROSITE" id="PS00463">
    <property type="entry name" value="ZN2_CY6_FUNGAL_1"/>
    <property type="match status" value="1"/>
</dbReference>
<dbReference type="CDD" id="cd00067">
    <property type="entry name" value="GAL4"/>
    <property type="match status" value="1"/>
</dbReference>
<dbReference type="InterPro" id="IPR050335">
    <property type="entry name" value="ERT1_acuK_gluconeogen_tf"/>
</dbReference>
<dbReference type="OrthoDB" id="1555531at2759"/>
<dbReference type="Gene3D" id="4.10.240.10">
    <property type="entry name" value="Zn(2)-C6 fungal-type DNA-binding domain"/>
    <property type="match status" value="1"/>
</dbReference>
<evidence type="ECO:0000259" key="4">
    <source>
        <dbReference type="PROSITE" id="PS50048"/>
    </source>
</evidence>
<dbReference type="SUPFAM" id="SSF57701">
    <property type="entry name" value="Zn2/Cys6 DNA-binding domain"/>
    <property type="match status" value="1"/>
</dbReference>
<dbReference type="SMART" id="SM00066">
    <property type="entry name" value="GAL4"/>
    <property type="match status" value="1"/>
</dbReference>
<evidence type="ECO:0000256" key="3">
    <source>
        <dbReference type="SAM" id="MobiDB-lite"/>
    </source>
</evidence>
<keyword evidence="1" id="KW-0479">Metal-binding</keyword>
<evidence type="ECO:0000313" key="6">
    <source>
        <dbReference type="Proteomes" id="UP000078561"/>
    </source>
</evidence>
<dbReference type="InterPro" id="IPR036864">
    <property type="entry name" value="Zn2-C6_fun-type_DNA-bd_sf"/>
</dbReference>
<dbReference type="GO" id="GO:0008270">
    <property type="term" value="F:zinc ion binding"/>
    <property type="evidence" value="ECO:0007669"/>
    <property type="project" value="InterPro"/>
</dbReference>
<dbReference type="GO" id="GO:0000981">
    <property type="term" value="F:DNA-binding transcription factor activity, RNA polymerase II-specific"/>
    <property type="evidence" value="ECO:0007669"/>
    <property type="project" value="InterPro"/>
</dbReference>
<protein>
    <recommendedName>
        <fullName evidence="4">Zn(2)-C6 fungal-type domain-containing protein</fullName>
    </recommendedName>
</protein>
<proteinExistence type="predicted"/>
<dbReference type="PANTHER" id="PTHR47659:SF4">
    <property type="entry name" value="ZN(II)2CYS6 TRANSCRIPTION FACTOR (EUROFUNG)"/>
    <property type="match status" value="1"/>
</dbReference>
<dbReference type="STRING" id="4829.A0A168R627"/>
<dbReference type="InterPro" id="IPR001138">
    <property type="entry name" value="Zn2Cys6_DnaBD"/>
</dbReference>
<dbReference type="InParanoid" id="A0A168R627"/>
<feature type="region of interest" description="Disordered" evidence="3">
    <location>
        <begin position="229"/>
        <end position="258"/>
    </location>
</feature>
<feature type="domain" description="Zn(2)-C6 fungal-type" evidence="4">
    <location>
        <begin position="196"/>
        <end position="227"/>
    </location>
</feature>
<dbReference type="PANTHER" id="PTHR47659">
    <property type="entry name" value="ZN(II)2CYS6 TRANSCRIPTION FACTOR (EUROFUNG)-RELATED"/>
    <property type="match status" value="1"/>
</dbReference>
<gene>
    <name evidence="5" type="primary">ABSGL_12040.1 scaffold 12370</name>
</gene>
<evidence type="ECO:0000313" key="5">
    <source>
        <dbReference type="EMBL" id="SAM06164.1"/>
    </source>
</evidence>
<dbReference type="AlphaFoldDB" id="A0A168R627"/>
<dbReference type="Proteomes" id="UP000078561">
    <property type="component" value="Unassembled WGS sequence"/>
</dbReference>
<dbReference type="EMBL" id="LT554492">
    <property type="protein sequence ID" value="SAM06164.1"/>
    <property type="molecule type" value="Genomic_DNA"/>
</dbReference>
<sequence>MYETHHQPEHTLTGNPMTDFDYQLMMDANVFPKCDPNNPPSLADFGHSDYLAFMQAHSLVPHGSDSSNSSNEQLYYPTGASPYLASSAPSSIPHPTNIQLQRDPASPAFYQQQQPLTTFPPYYQQPTQSDPAVYPSLEEYVQPLDYQLEQFYSQPLDEQQQFFLMQQHQQRVWAAEQPPAYTTDTDPRPQIYVRKACVACKQSHVACDVQRPCSRCVRLNKADSCVDAERKKRGRPCGSGKKKKDEELRRRELLLQRR</sequence>